<accession>A0AAV1EI68</accession>
<dbReference type="EMBL" id="OY660864">
    <property type="protein sequence ID" value="CAJ1048429.1"/>
    <property type="molecule type" value="Genomic_DNA"/>
</dbReference>
<evidence type="ECO:0000313" key="1">
    <source>
        <dbReference type="EMBL" id="CAJ1048429.1"/>
    </source>
</evidence>
<proteinExistence type="predicted"/>
<dbReference type="AlphaFoldDB" id="A0AAV1EI68"/>
<name>A0AAV1EI68_XYRNO</name>
<evidence type="ECO:0000313" key="2">
    <source>
        <dbReference type="Proteomes" id="UP001178508"/>
    </source>
</evidence>
<sequence length="62" mass="7372">MEDQAKILDEDTLSFRPLSKVRWLSQHQAVNAVLRNYTVLDEYCKREFRDSKSQRGDEDLIN</sequence>
<keyword evidence="2" id="KW-1185">Reference proteome</keyword>
<organism evidence="1 2">
    <name type="scientific">Xyrichtys novacula</name>
    <name type="common">Pearly razorfish</name>
    <name type="synonym">Hemipteronotus novacula</name>
    <dbReference type="NCBI Taxonomy" id="13765"/>
    <lineage>
        <taxon>Eukaryota</taxon>
        <taxon>Metazoa</taxon>
        <taxon>Chordata</taxon>
        <taxon>Craniata</taxon>
        <taxon>Vertebrata</taxon>
        <taxon>Euteleostomi</taxon>
        <taxon>Actinopterygii</taxon>
        <taxon>Neopterygii</taxon>
        <taxon>Teleostei</taxon>
        <taxon>Neoteleostei</taxon>
        <taxon>Acanthomorphata</taxon>
        <taxon>Eupercaria</taxon>
        <taxon>Labriformes</taxon>
        <taxon>Labridae</taxon>
        <taxon>Xyrichtys</taxon>
    </lineage>
</organism>
<dbReference type="Proteomes" id="UP001178508">
    <property type="component" value="Chromosome 1"/>
</dbReference>
<reference evidence="1" key="1">
    <citation type="submission" date="2023-08" db="EMBL/GenBank/DDBJ databases">
        <authorList>
            <person name="Alioto T."/>
            <person name="Alioto T."/>
            <person name="Gomez Garrido J."/>
        </authorList>
    </citation>
    <scope>NUCLEOTIDE SEQUENCE</scope>
</reference>
<gene>
    <name evidence="1" type="ORF">XNOV1_A010555</name>
</gene>
<protein>
    <submittedName>
        <fullName evidence="1">Zinc finger protein 862-like</fullName>
    </submittedName>
</protein>